<evidence type="ECO:0000313" key="2">
    <source>
        <dbReference type="Proteomes" id="UP000054166"/>
    </source>
</evidence>
<evidence type="ECO:0000313" key="1">
    <source>
        <dbReference type="EMBL" id="KIM71826.1"/>
    </source>
</evidence>
<accession>A0A0C3EVH8</accession>
<dbReference type="EMBL" id="KN833203">
    <property type="protein sequence ID" value="KIM71826.1"/>
    <property type="molecule type" value="Genomic_DNA"/>
</dbReference>
<proteinExistence type="predicted"/>
<dbReference type="InParanoid" id="A0A0C3EVH8"/>
<dbReference type="HOGENOM" id="CLU_3088078_0_0_1"/>
<dbReference type="AlphaFoldDB" id="A0A0C3EVH8"/>
<protein>
    <submittedName>
        <fullName evidence="1">Uncharacterized protein</fullName>
    </submittedName>
</protein>
<reference evidence="2" key="2">
    <citation type="submission" date="2015-01" db="EMBL/GenBank/DDBJ databases">
        <title>Evolutionary Origins and Diversification of the Mycorrhizal Mutualists.</title>
        <authorList>
            <consortium name="DOE Joint Genome Institute"/>
            <consortium name="Mycorrhizal Genomics Consortium"/>
            <person name="Kohler A."/>
            <person name="Kuo A."/>
            <person name="Nagy L.G."/>
            <person name="Floudas D."/>
            <person name="Copeland A."/>
            <person name="Barry K.W."/>
            <person name="Cichocki N."/>
            <person name="Veneault-Fourrey C."/>
            <person name="LaButti K."/>
            <person name="Lindquist E.A."/>
            <person name="Lipzen A."/>
            <person name="Lundell T."/>
            <person name="Morin E."/>
            <person name="Murat C."/>
            <person name="Riley R."/>
            <person name="Ohm R."/>
            <person name="Sun H."/>
            <person name="Tunlid A."/>
            <person name="Henrissat B."/>
            <person name="Grigoriev I.V."/>
            <person name="Hibbett D.S."/>
            <person name="Martin F."/>
        </authorList>
    </citation>
    <scope>NUCLEOTIDE SEQUENCE [LARGE SCALE GENOMIC DNA]</scope>
    <source>
        <strain evidence="2">F 1598</strain>
    </source>
</reference>
<gene>
    <name evidence="1" type="ORF">PILCRDRAFT_16683</name>
</gene>
<keyword evidence="2" id="KW-1185">Reference proteome</keyword>
<name>A0A0C3EVH8_PILCF</name>
<dbReference type="Proteomes" id="UP000054166">
    <property type="component" value="Unassembled WGS sequence"/>
</dbReference>
<organism evidence="1 2">
    <name type="scientific">Piloderma croceum (strain F 1598)</name>
    <dbReference type="NCBI Taxonomy" id="765440"/>
    <lineage>
        <taxon>Eukaryota</taxon>
        <taxon>Fungi</taxon>
        <taxon>Dikarya</taxon>
        <taxon>Basidiomycota</taxon>
        <taxon>Agaricomycotina</taxon>
        <taxon>Agaricomycetes</taxon>
        <taxon>Agaricomycetidae</taxon>
        <taxon>Atheliales</taxon>
        <taxon>Atheliaceae</taxon>
        <taxon>Piloderma</taxon>
    </lineage>
</organism>
<sequence>MPYKGYTTGPPTIETRTEPDGNFHAAVIVQHMHSHLEFPVQLTFGGINQAKT</sequence>
<reference evidence="1 2" key="1">
    <citation type="submission" date="2014-04" db="EMBL/GenBank/DDBJ databases">
        <authorList>
            <consortium name="DOE Joint Genome Institute"/>
            <person name="Kuo A."/>
            <person name="Tarkka M."/>
            <person name="Buscot F."/>
            <person name="Kohler A."/>
            <person name="Nagy L.G."/>
            <person name="Floudas D."/>
            <person name="Copeland A."/>
            <person name="Barry K.W."/>
            <person name="Cichocki N."/>
            <person name="Veneault-Fourrey C."/>
            <person name="LaButti K."/>
            <person name="Lindquist E.A."/>
            <person name="Lipzen A."/>
            <person name="Lundell T."/>
            <person name="Morin E."/>
            <person name="Murat C."/>
            <person name="Sun H."/>
            <person name="Tunlid A."/>
            <person name="Henrissat B."/>
            <person name="Grigoriev I.V."/>
            <person name="Hibbett D.S."/>
            <person name="Martin F."/>
            <person name="Nordberg H.P."/>
            <person name="Cantor M.N."/>
            <person name="Hua S.X."/>
        </authorList>
    </citation>
    <scope>NUCLEOTIDE SEQUENCE [LARGE SCALE GENOMIC DNA]</scope>
    <source>
        <strain evidence="1 2">F 1598</strain>
    </source>
</reference>